<dbReference type="Gene3D" id="3.30.70.1070">
    <property type="entry name" value="Sporulation related repeat"/>
    <property type="match status" value="1"/>
</dbReference>
<dbReference type="InterPro" id="IPR036680">
    <property type="entry name" value="SPOR-like_sf"/>
</dbReference>
<dbReference type="InterPro" id="IPR007730">
    <property type="entry name" value="SPOR-like_dom"/>
</dbReference>
<evidence type="ECO:0000256" key="1">
    <source>
        <dbReference type="SAM" id="MobiDB-lite"/>
    </source>
</evidence>
<dbReference type="CDD" id="cd22268">
    <property type="entry name" value="DPBB_RlpA-like"/>
    <property type="match status" value="1"/>
</dbReference>
<feature type="compositionally biased region" description="Polar residues" evidence="1">
    <location>
        <begin position="244"/>
        <end position="257"/>
    </location>
</feature>
<dbReference type="SUPFAM" id="SSF110997">
    <property type="entry name" value="Sporulation related repeat"/>
    <property type="match status" value="1"/>
</dbReference>
<feature type="compositionally biased region" description="Low complexity" evidence="1">
    <location>
        <begin position="199"/>
        <end position="230"/>
    </location>
</feature>
<dbReference type="Gene3D" id="2.40.40.10">
    <property type="entry name" value="RlpA-like domain"/>
    <property type="match status" value="1"/>
</dbReference>
<evidence type="ECO:0000259" key="3">
    <source>
        <dbReference type="Pfam" id="PF05036"/>
    </source>
</evidence>
<feature type="domain" description="RlpA-like protein double-psi beta-barrel" evidence="2">
    <location>
        <begin position="91"/>
        <end position="151"/>
    </location>
</feature>
<feature type="domain" description="SPOR" evidence="3">
    <location>
        <begin position="270"/>
        <end position="331"/>
    </location>
</feature>
<dbReference type="InterPro" id="IPR036908">
    <property type="entry name" value="RlpA-like_sf"/>
</dbReference>
<evidence type="ECO:0000259" key="2">
    <source>
        <dbReference type="Pfam" id="PF03330"/>
    </source>
</evidence>
<gene>
    <name evidence="4" type="ORF">IDJ81_10770</name>
</gene>
<evidence type="ECO:0000313" key="4">
    <source>
        <dbReference type="EMBL" id="QSB43834.1"/>
    </source>
</evidence>
<name>A0ABX7K762_9SPHN</name>
<evidence type="ECO:0000313" key="5">
    <source>
        <dbReference type="Proteomes" id="UP000663637"/>
    </source>
</evidence>
<dbReference type="Pfam" id="PF05036">
    <property type="entry name" value="SPOR"/>
    <property type="match status" value="1"/>
</dbReference>
<accession>A0ABX7K762</accession>
<feature type="region of interest" description="Disordered" evidence="1">
    <location>
        <begin position="192"/>
        <end position="262"/>
    </location>
</feature>
<dbReference type="PANTHER" id="PTHR34183">
    <property type="entry name" value="ENDOLYTIC PEPTIDOGLYCAN TRANSGLYCOSYLASE RLPA"/>
    <property type="match status" value="1"/>
</dbReference>
<dbReference type="InterPro" id="IPR009009">
    <property type="entry name" value="RlpA-like_DPBB"/>
</dbReference>
<dbReference type="PANTHER" id="PTHR34183:SF1">
    <property type="entry name" value="ENDOLYTIC PEPTIDOGLYCAN TRANSGLYCOSYLASE RLPA"/>
    <property type="match status" value="1"/>
</dbReference>
<keyword evidence="5" id="KW-1185">Reference proteome</keyword>
<dbReference type="EMBL" id="CP061510">
    <property type="protein sequence ID" value="QSB43834.1"/>
    <property type="molecule type" value="Genomic_DNA"/>
</dbReference>
<sequence>MKLPGEVRLGALAALSFALLTGCGASGSSGYPSAAAIAPVGQASETRFGPAADYPMVLGDPFTIDGETYTPSDTLNYDRVGYAALDQGEGVTAASKTLPLPSYVEVTSLVTGKTILVRVERRGPMTNARLVALSPDAASQLAASDGTPVRVRRVNPPEIERAELRSGRPAGERLETPKSLVEVLKRKLPPSGEASLQNAAAVPADPVPASAKASSETNAPKKPAVAGKAPTEGYALKPLDKSTAVPSVTSPSATKPKTTVDEKSKADVSDGFLIQAGAFSVKSNADRAARSVGGFVTRSGNLYLVRSGPYRTRGQAEAALVKVRAAGYSDARVISTS</sequence>
<dbReference type="Pfam" id="PF03330">
    <property type="entry name" value="DPBB_1"/>
    <property type="match status" value="1"/>
</dbReference>
<organism evidence="4 5">
    <name type="scientific">Tsuneonella flava</name>
    <dbReference type="NCBI Taxonomy" id="2055955"/>
    <lineage>
        <taxon>Bacteria</taxon>
        <taxon>Pseudomonadati</taxon>
        <taxon>Pseudomonadota</taxon>
        <taxon>Alphaproteobacteria</taxon>
        <taxon>Sphingomonadales</taxon>
        <taxon>Erythrobacteraceae</taxon>
        <taxon>Tsuneonella</taxon>
    </lineage>
</organism>
<dbReference type="Proteomes" id="UP000663637">
    <property type="component" value="Chromosome"/>
</dbReference>
<reference evidence="4 5" key="1">
    <citation type="submission" date="2020-09" db="EMBL/GenBank/DDBJ databases">
        <title>Complete genome sequence of altererythrobacter flavus SS-21NJ, isolated from Dongying oil sludge in Shandong province.</title>
        <authorList>
            <person name="Sun S."/>
            <person name="Zhang Z."/>
        </authorList>
    </citation>
    <scope>NUCLEOTIDE SEQUENCE [LARGE SCALE GENOMIC DNA]</scope>
    <source>
        <strain evidence="4 5">SS-21NJ</strain>
    </source>
</reference>
<proteinExistence type="predicted"/>
<dbReference type="PROSITE" id="PS51257">
    <property type="entry name" value="PROKAR_LIPOPROTEIN"/>
    <property type="match status" value="1"/>
</dbReference>
<protein>
    <submittedName>
        <fullName evidence="4">SPOR domain-containing protein</fullName>
    </submittedName>
</protein>
<dbReference type="RefSeq" id="WP_102154082.1">
    <property type="nucleotide sequence ID" value="NZ_CP061510.1"/>
</dbReference>